<dbReference type="PANTHER" id="PTHR11487:SF0">
    <property type="entry name" value="S-ACYL FATTY ACID SYNTHASE THIOESTERASE, MEDIUM CHAIN"/>
    <property type="match status" value="1"/>
</dbReference>
<protein>
    <submittedName>
        <fullName evidence="3">Thioesterase</fullName>
    </submittedName>
</protein>
<dbReference type="Gene3D" id="3.40.50.1820">
    <property type="entry name" value="alpha/beta hydrolase"/>
    <property type="match status" value="1"/>
</dbReference>
<evidence type="ECO:0000313" key="3">
    <source>
        <dbReference type="EMBL" id="WNZ26340.1"/>
    </source>
</evidence>
<proteinExistence type="inferred from homology"/>
<evidence type="ECO:0000256" key="1">
    <source>
        <dbReference type="ARBA" id="ARBA00007169"/>
    </source>
</evidence>
<reference evidence="3" key="1">
    <citation type="submission" date="2020-05" db="EMBL/GenBank/DDBJ databases">
        <authorList>
            <person name="Zhu T."/>
            <person name="Keshari N."/>
            <person name="Lu X."/>
        </authorList>
    </citation>
    <scope>NUCLEOTIDE SEQUENCE</scope>
    <source>
        <strain evidence="3">NK1-12</strain>
    </source>
</reference>
<dbReference type="Pfam" id="PF00975">
    <property type="entry name" value="Thioesterase"/>
    <property type="match status" value="1"/>
</dbReference>
<dbReference type="InterPro" id="IPR029058">
    <property type="entry name" value="AB_hydrolase_fold"/>
</dbReference>
<organism evidence="3">
    <name type="scientific">Leptolyngbya sp. NK1-12</name>
    <dbReference type="NCBI Taxonomy" id="2547451"/>
    <lineage>
        <taxon>Bacteria</taxon>
        <taxon>Bacillati</taxon>
        <taxon>Cyanobacteriota</taxon>
        <taxon>Cyanophyceae</taxon>
        <taxon>Leptolyngbyales</taxon>
        <taxon>Leptolyngbyaceae</taxon>
        <taxon>Leptolyngbya group</taxon>
        <taxon>Leptolyngbya</taxon>
    </lineage>
</organism>
<dbReference type="RefSeq" id="WP_316432610.1">
    <property type="nucleotide sequence ID" value="NZ_CP053586.1"/>
</dbReference>
<feature type="domain" description="Thioesterase" evidence="2">
    <location>
        <begin position="18"/>
        <end position="240"/>
    </location>
</feature>
<name>A0AA97AI76_9CYAN</name>
<dbReference type="GO" id="GO:0008610">
    <property type="term" value="P:lipid biosynthetic process"/>
    <property type="evidence" value="ECO:0007669"/>
    <property type="project" value="TreeGrafter"/>
</dbReference>
<sequence length="247" mass="27648">MPPSWLTCPQPNPQAALRLFCFPYAGGGTLSYRPWAELLPQVEVWPILLPGRERRLAEPAFTQLPALIAALHGAILPYLDKPFVCFGHSMGGLLAFELIRQLQPQAQTPLHLFVSGCRAPHLPDPEPLTHALPDDEFLAELRRFNGTPAEVLANRDLMALLLPTIRADFTVFKTYRYSPQPPLSCPITVFGGWQDPTVTHDHLQAWQSQTKATFSLHMLPGDHFFIHSHQHLLIQIMSAKLAALIMC</sequence>
<evidence type="ECO:0000259" key="2">
    <source>
        <dbReference type="Pfam" id="PF00975"/>
    </source>
</evidence>
<dbReference type="EMBL" id="CP053586">
    <property type="protein sequence ID" value="WNZ26340.1"/>
    <property type="molecule type" value="Genomic_DNA"/>
</dbReference>
<dbReference type="AlphaFoldDB" id="A0AA97AI76"/>
<accession>A0AA97AI76</accession>
<comment type="similarity">
    <text evidence="1">Belongs to the thioesterase family.</text>
</comment>
<dbReference type="PANTHER" id="PTHR11487">
    <property type="entry name" value="THIOESTERASE"/>
    <property type="match status" value="1"/>
</dbReference>
<gene>
    <name evidence="3" type="ORF">HJG54_28330</name>
</gene>
<dbReference type="SUPFAM" id="SSF53474">
    <property type="entry name" value="alpha/beta-Hydrolases"/>
    <property type="match status" value="1"/>
</dbReference>
<dbReference type="InterPro" id="IPR012223">
    <property type="entry name" value="TEII"/>
</dbReference>
<dbReference type="InterPro" id="IPR001031">
    <property type="entry name" value="Thioesterase"/>
</dbReference>